<dbReference type="OrthoDB" id="1798at2157"/>
<dbReference type="GO" id="GO:0016829">
    <property type="term" value="F:lyase activity"/>
    <property type="evidence" value="ECO:0007669"/>
    <property type="project" value="UniProtKB-KW"/>
</dbReference>
<dbReference type="InterPro" id="IPR020103">
    <property type="entry name" value="PsdUridine_synth_cat_dom_sf"/>
</dbReference>
<dbReference type="GO" id="GO:0003723">
    <property type="term" value="F:RNA binding"/>
    <property type="evidence" value="ECO:0007669"/>
    <property type="project" value="InterPro"/>
</dbReference>
<dbReference type="HOGENOM" id="CLU_005281_4_1_2"/>
<dbReference type="InterPro" id="IPR001656">
    <property type="entry name" value="PsdUridine_synth_TruD"/>
</dbReference>
<evidence type="ECO:0000256" key="1">
    <source>
        <dbReference type="ARBA" id="ARBA00007953"/>
    </source>
</evidence>
<evidence type="ECO:0000259" key="5">
    <source>
        <dbReference type="PROSITE" id="PS50984"/>
    </source>
</evidence>
<dbReference type="PROSITE" id="PS01268">
    <property type="entry name" value="UPF0024"/>
    <property type="match status" value="1"/>
</dbReference>
<dbReference type="PIRSF" id="PIRSF037016">
    <property type="entry name" value="Pseudouridin_synth_euk_prd"/>
    <property type="match status" value="1"/>
</dbReference>
<protein>
    <recommendedName>
        <fullName evidence="4">Probable tRNA pseudouridine synthase D</fullName>
        <ecNumber evidence="4">5.4.99.27</ecNumber>
    </recommendedName>
    <alternativeName>
        <fullName evidence="4">tRNA pseudouridine(13) synthase</fullName>
    </alternativeName>
    <alternativeName>
        <fullName evidence="4">tRNA pseudouridylate synthase D</fullName>
    </alternativeName>
    <alternativeName>
        <fullName evidence="4">tRNA-uridine isomerase D</fullName>
    </alternativeName>
</protein>
<sequence>MQVPEIEKQIGVNLYSTDTDGLGGQLRQEVEDFIVKEITNREEGQEGKYLILELVKRDWDTHHFTRTLAKILKISQKRISVAGTKDKRALTTQKISIFDIDASEIEKVHLKDIELKVLGRSRKPVELGDLWGNDFIITIRNIARSTEEAGKLLEKTTNEIVAQGGVPNFFGIQRFGSVRPVTHLVGKTIVEGNFEKAAMLYIAEPFPYEPEETKQARQFVKETRNFKEGLKIYPLRLGHERAMMNHLIANPDDFAGAFLVLPKNLYRIFVHGYQSYIYNTILCRRIEKGLPLNQAVEGDIVCFKNELGLPDSSKTEKVTAETVNAMNNLIKRKRAFITAPLPGYDTEFASGVPGEIEQVVLEELKVPLQGFNIEEIPEMSSKGARREILLQVEPKFEVNEDELNPGKSKAVLEFMLPKGSYATTVLREYMKVDPLQMS</sequence>
<dbReference type="PATRIC" id="fig|523844.20.peg.181"/>
<dbReference type="EMBL" id="CP009501">
    <property type="protein sequence ID" value="AKB11893.1"/>
    <property type="molecule type" value="Genomic_DNA"/>
</dbReference>
<accession>A0A0E3KNS0</accession>
<keyword evidence="3 4" id="KW-0413">Isomerase</keyword>
<evidence type="ECO:0000313" key="7">
    <source>
        <dbReference type="Proteomes" id="UP000066529"/>
    </source>
</evidence>
<dbReference type="FunFam" id="3.30.70.3160:FF:000001">
    <property type="entry name" value="Probable tRNA pseudouridine synthase D"/>
    <property type="match status" value="1"/>
</dbReference>
<dbReference type="EC" id="5.4.99.27" evidence="4"/>
<keyword evidence="2 4" id="KW-0819">tRNA processing</keyword>
<dbReference type="KEGG" id="mthr:MSTHT_0135"/>
<dbReference type="InterPro" id="IPR020119">
    <property type="entry name" value="PsdUridine_synth_TruD_CS"/>
</dbReference>
<dbReference type="Proteomes" id="UP000066529">
    <property type="component" value="Chromosome"/>
</dbReference>
<feature type="domain" description="TRUD" evidence="5">
    <location>
        <begin position="165"/>
        <end position="390"/>
    </location>
</feature>
<dbReference type="AlphaFoldDB" id="A0A0E3KNS0"/>
<dbReference type="CDD" id="cd02577">
    <property type="entry name" value="PSTD1"/>
    <property type="match status" value="1"/>
</dbReference>
<dbReference type="PANTHER" id="PTHR13326:SF21">
    <property type="entry name" value="PSEUDOURIDYLATE SYNTHASE PUS7L"/>
    <property type="match status" value="1"/>
</dbReference>
<feature type="active site" description="Nucleophile" evidence="4">
    <location>
        <position position="86"/>
    </location>
</feature>
<comment type="catalytic activity">
    <reaction evidence="4">
        <text>uridine(13) in tRNA = pseudouridine(13) in tRNA</text>
        <dbReference type="Rhea" id="RHEA:42540"/>
        <dbReference type="Rhea" id="RHEA-COMP:10105"/>
        <dbReference type="Rhea" id="RHEA-COMP:10106"/>
        <dbReference type="ChEBI" id="CHEBI:65314"/>
        <dbReference type="ChEBI" id="CHEBI:65315"/>
        <dbReference type="EC" id="5.4.99.27"/>
    </reaction>
</comment>
<dbReference type="RefSeq" id="WP_048166156.1">
    <property type="nucleotide sequence ID" value="NZ_CP009501.1"/>
</dbReference>
<evidence type="ECO:0000313" key="6">
    <source>
        <dbReference type="EMBL" id="AKB11893.1"/>
    </source>
</evidence>
<dbReference type="SUPFAM" id="SSF55120">
    <property type="entry name" value="Pseudouridine synthase"/>
    <property type="match status" value="1"/>
</dbReference>
<dbReference type="Gene3D" id="3.30.70.3160">
    <property type="match status" value="1"/>
</dbReference>
<evidence type="ECO:0000256" key="4">
    <source>
        <dbReference type="HAMAP-Rule" id="MF_01082"/>
    </source>
</evidence>
<name>A0A0E3KNS0_METTT</name>
<dbReference type="PANTHER" id="PTHR13326">
    <property type="entry name" value="TRNA PSEUDOURIDINE SYNTHASE D"/>
    <property type="match status" value="1"/>
</dbReference>
<comment type="function">
    <text evidence="4">Could be responsible for synthesis of pseudouridine from uracil-13 in transfer RNAs.</text>
</comment>
<dbReference type="PROSITE" id="PS50984">
    <property type="entry name" value="TRUD"/>
    <property type="match status" value="1"/>
</dbReference>
<dbReference type="Gene3D" id="3.30.2350.20">
    <property type="entry name" value="TruD, catalytic domain"/>
    <property type="match status" value="1"/>
</dbReference>
<gene>
    <name evidence="4" type="primary">truD</name>
    <name evidence="6" type="ORF">MSTHT_0135</name>
</gene>
<dbReference type="GeneID" id="41601870"/>
<dbReference type="NCBIfam" id="TIGR00094">
    <property type="entry name" value="tRNA_TruD_broad"/>
    <property type="match status" value="1"/>
</dbReference>
<evidence type="ECO:0000256" key="3">
    <source>
        <dbReference type="ARBA" id="ARBA00023235"/>
    </source>
</evidence>
<dbReference type="GO" id="GO:0031119">
    <property type="term" value="P:tRNA pseudouridine synthesis"/>
    <property type="evidence" value="ECO:0007669"/>
    <property type="project" value="UniProtKB-UniRule"/>
</dbReference>
<comment type="similarity">
    <text evidence="1 4">Belongs to the pseudouridine synthase TruD family.</text>
</comment>
<dbReference type="HAMAP" id="MF_01082">
    <property type="entry name" value="TruD"/>
    <property type="match status" value="1"/>
</dbReference>
<dbReference type="InterPro" id="IPR042214">
    <property type="entry name" value="TruD_catalytic"/>
</dbReference>
<dbReference type="InterPro" id="IPR011760">
    <property type="entry name" value="PsdUridine_synth_TruD_insert"/>
</dbReference>
<organism evidence="6 7">
    <name type="scientific">Methanosarcina thermophila (strain ATCC 43570 / DSM 1825 / OCM 12 / VKM B-1830 / TM-1)</name>
    <dbReference type="NCBI Taxonomy" id="523844"/>
    <lineage>
        <taxon>Archaea</taxon>
        <taxon>Methanobacteriati</taxon>
        <taxon>Methanobacteriota</taxon>
        <taxon>Stenosarchaea group</taxon>
        <taxon>Methanomicrobia</taxon>
        <taxon>Methanosarcinales</taxon>
        <taxon>Methanosarcinaceae</taxon>
        <taxon>Methanosarcina</taxon>
    </lineage>
</organism>
<reference evidence="6 7" key="1">
    <citation type="submission" date="2014-07" db="EMBL/GenBank/DDBJ databases">
        <title>Methanogenic archaea and the global carbon cycle.</title>
        <authorList>
            <person name="Henriksen J.R."/>
            <person name="Luke J."/>
            <person name="Reinhart S."/>
            <person name="Benedict M.N."/>
            <person name="Youngblut N.D."/>
            <person name="Metcalf M.E."/>
            <person name="Whitaker R.J."/>
            <person name="Metcalf W.W."/>
        </authorList>
    </citation>
    <scope>NUCLEOTIDE SEQUENCE [LARGE SCALE GENOMIC DNA]</scope>
    <source>
        <strain evidence="7">ATCC 43570 / DSM 1825 / OCM 12 / VKM B-1830 / TM-1</strain>
    </source>
</reference>
<dbReference type="FunFam" id="3.30.2350.20:FF:000023">
    <property type="entry name" value="Probable tRNA pseudouridine synthase D"/>
    <property type="match status" value="1"/>
</dbReference>
<dbReference type="STRING" id="523844.MSTHT_0135"/>
<dbReference type="Gene3D" id="1.10.1510.30">
    <property type="match status" value="1"/>
</dbReference>
<dbReference type="GO" id="GO:0160150">
    <property type="term" value="F:tRNA pseudouridine(13) synthase activity"/>
    <property type="evidence" value="ECO:0007669"/>
    <property type="project" value="UniProtKB-EC"/>
</dbReference>
<proteinExistence type="inferred from homology"/>
<dbReference type="Pfam" id="PF01142">
    <property type="entry name" value="TruD"/>
    <property type="match status" value="1"/>
</dbReference>
<evidence type="ECO:0000256" key="2">
    <source>
        <dbReference type="ARBA" id="ARBA00022694"/>
    </source>
</evidence>
<keyword evidence="6" id="KW-0456">Lyase</keyword>